<reference evidence="1 2" key="1">
    <citation type="submission" date="2024-07" db="EMBL/GenBank/DDBJ databases">
        <title>Section-level genome sequencing and comparative genomics of Aspergillus sections Usti and Cavernicolus.</title>
        <authorList>
            <consortium name="Lawrence Berkeley National Laboratory"/>
            <person name="Nybo J.L."/>
            <person name="Vesth T.C."/>
            <person name="Theobald S."/>
            <person name="Frisvad J.C."/>
            <person name="Larsen T.O."/>
            <person name="Kjaerboelling I."/>
            <person name="Rothschild-Mancinelli K."/>
            <person name="Lyhne E.K."/>
            <person name="Kogle M.E."/>
            <person name="Barry K."/>
            <person name="Clum A."/>
            <person name="Na H."/>
            <person name="Ledsgaard L."/>
            <person name="Lin J."/>
            <person name="Lipzen A."/>
            <person name="Kuo A."/>
            <person name="Riley R."/>
            <person name="Mondo S."/>
            <person name="LaButti K."/>
            <person name="Haridas S."/>
            <person name="Pangalinan J."/>
            <person name="Salamov A.A."/>
            <person name="Simmons B.A."/>
            <person name="Magnuson J.K."/>
            <person name="Chen J."/>
            <person name="Drula E."/>
            <person name="Henrissat B."/>
            <person name="Wiebenga A."/>
            <person name="Lubbers R.J."/>
            <person name="Gomes A.C."/>
            <person name="Macurrencykelacurrency M.R."/>
            <person name="Stajich J."/>
            <person name="Grigoriev I.V."/>
            <person name="Mortensen U.H."/>
            <person name="De vries R.P."/>
            <person name="Baker S.E."/>
            <person name="Andersen M.R."/>
        </authorList>
    </citation>
    <scope>NUCLEOTIDE SEQUENCE [LARGE SCALE GENOMIC DNA]</scope>
    <source>
        <strain evidence="1 2">CBS 756.74</strain>
    </source>
</reference>
<accession>A0ABR4L529</accession>
<organism evidence="1 2">
    <name type="scientific">Aspergillus pseudodeflectus</name>
    <dbReference type="NCBI Taxonomy" id="176178"/>
    <lineage>
        <taxon>Eukaryota</taxon>
        <taxon>Fungi</taxon>
        <taxon>Dikarya</taxon>
        <taxon>Ascomycota</taxon>
        <taxon>Pezizomycotina</taxon>
        <taxon>Eurotiomycetes</taxon>
        <taxon>Eurotiomycetidae</taxon>
        <taxon>Eurotiales</taxon>
        <taxon>Aspergillaceae</taxon>
        <taxon>Aspergillus</taxon>
        <taxon>Aspergillus subgen. Nidulantes</taxon>
    </lineage>
</organism>
<sequence>MPTYPPLYAFSAGGAMSSGLCVPAGRGANGTMPPAFKEVKIESLLLCCTLLASASLKIELEYKNLLSNDPYKKSDLSQPVSLHPEADRHFIWRTR</sequence>
<comment type="caution">
    <text evidence="1">The sequence shown here is derived from an EMBL/GenBank/DDBJ whole genome shotgun (WGS) entry which is preliminary data.</text>
</comment>
<evidence type="ECO:0000313" key="2">
    <source>
        <dbReference type="Proteomes" id="UP001610444"/>
    </source>
</evidence>
<protein>
    <submittedName>
        <fullName evidence="1">Uncharacterized protein</fullName>
    </submittedName>
</protein>
<dbReference type="Proteomes" id="UP001610444">
    <property type="component" value="Unassembled WGS sequence"/>
</dbReference>
<dbReference type="GeneID" id="98153612"/>
<keyword evidence="2" id="KW-1185">Reference proteome</keyword>
<dbReference type="RefSeq" id="XP_070904208.1">
    <property type="nucleotide sequence ID" value="XM_071038448.1"/>
</dbReference>
<dbReference type="EMBL" id="JBFXLR010000003">
    <property type="protein sequence ID" value="KAL2859274.1"/>
    <property type="molecule type" value="Genomic_DNA"/>
</dbReference>
<gene>
    <name evidence="1" type="ORF">BJX68DRAFT_226065</name>
</gene>
<proteinExistence type="predicted"/>
<evidence type="ECO:0000313" key="1">
    <source>
        <dbReference type="EMBL" id="KAL2859274.1"/>
    </source>
</evidence>
<name>A0ABR4L529_9EURO</name>